<dbReference type="InterPro" id="IPR021773">
    <property type="entry name" value="TPC11"/>
</dbReference>
<keyword evidence="4" id="KW-1185">Reference proteome</keyword>
<dbReference type="Proteomes" id="UP000054007">
    <property type="component" value="Unassembled WGS sequence"/>
</dbReference>
<dbReference type="AlphaFoldDB" id="A0A0D7BHB1"/>
<proteinExistence type="predicted"/>
<reference evidence="3 4" key="1">
    <citation type="journal article" date="2015" name="Fungal Genet. Biol.">
        <title>Evolution of novel wood decay mechanisms in Agaricales revealed by the genome sequences of Fistulina hepatica and Cylindrobasidium torrendii.</title>
        <authorList>
            <person name="Floudas D."/>
            <person name="Held B.W."/>
            <person name="Riley R."/>
            <person name="Nagy L.G."/>
            <person name="Koehler G."/>
            <person name="Ransdell A.S."/>
            <person name="Younus H."/>
            <person name="Chow J."/>
            <person name="Chiniquy J."/>
            <person name="Lipzen A."/>
            <person name="Tritt A."/>
            <person name="Sun H."/>
            <person name="Haridas S."/>
            <person name="LaButti K."/>
            <person name="Ohm R.A."/>
            <person name="Kues U."/>
            <person name="Blanchette R.A."/>
            <person name="Grigoriev I.V."/>
            <person name="Minto R.E."/>
            <person name="Hibbett D.S."/>
        </authorList>
    </citation>
    <scope>NUCLEOTIDE SEQUENCE [LARGE SCALE GENOMIC DNA]</scope>
    <source>
        <strain evidence="3 4">FP15055 ss-10</strain>
    </source>
</reference>
<name>A0A0D7BHB1_9AGAR</name>
<feature type="domain" description="Gryzun putative trafficking through Golgi" evidence="1">
    <location>
        <begin position="633"/>
        <end position="851"/>
    </location>
</feature>
<dbReference type="SUPFAM" id="SSF48452">
    <property type="entry name" value="TPR-like"/>
    <property type="match status" value="1"/>
</dbReference>
<dbReference type="Pfam" id="PF07919">
    <property type="entry name" value="Gryzun"/>
    <property type="match status" value="1"/>
</dbReference>
<feature type="domain" description="Trafficking protein particle complex subunit 11" evidence="2">
    <location>
        <begin position="332"/>
        <end position="600"/>
    </location>
</feature>
<evidence type="ECO:0000313" key="3">
    <source>
        <dbReference type="EMBL" id="KIY69509.1"/>
    </source>
</evidence>
<accession>A0A0D7BHB1</accession>
<dbReference type="Pfam" id="PF11817">
    <property type="entry name" value="Foie-gras_1"/>
    <property type="match status" value="1"/>
</dbReference>
<sequence length="1245" mass="138149">MNSYPPELLVQLAPVMFVAGLDVPTPPPSSPATPVTPSRPQDPFTVLSLRLRDVLLSQRKVGIWQPNKFKTFQAVLVDKDVRFPPRKTAANAHSPLSPLTPSSPLHPDGLIAPIWIRKHTTLVPSVFVLFLRIYEHTTRGPLEHDPEREQEERRRDAELAGYIAGRKRMTNEHGVKLTVVLLASRRMLDDPTLDARLTFIRKQSGLDARAALFVLSPVSQTELVEFVQSLQQALYDPAVEYYTTHSKRVRRKRNRHTQALSSYSTPLSPMGAVGQARPLRPEGWTVRYEYKMACFAEFRGEDEVALKHYQDAYEVLAVMFGSVAILPPRTKRWAEAKVLADCINVKIVKLYMYNNEHSLALAHHTSHVRKFGDFSRGWSIGEDTFEYWSWFARQYRILAELTDQGATSGLVIPTHTPTSFNTTLESLTTPQAALRSNIEVDALRTLGANPGHALQHPGFYYYMAARCTEERRVRFLALLDNSDEGVANSPGFANEKKVDHLVIILELYTKAYELFKKYSPTTPTQTQARLTLWIAYRIGQTYVDSGKFEMAIRFFERIAKTYRRESWDTMLRPLLTTWYSCVQQLGDVELSIKLLLEMMGQDVEDADEPGVLQDDFMAILKSSVPTIPDEPMVIDTSEAQPLFKCCAVFWSPEVKVGEPAAFQLSINAPSDVLIADLPFSAATITFTGEHAPVTLQHVDGESSNSTTRLINLGVITNEPKTVQANLRWGRGSSLVLVGTLMSEKPTILKVEDVVLNLEHGAWSIQIPMAPSCTGANRWLSSVSPLRYLDIKREDASDTQVRYRPHAVTLEVAHSSPACLDEDYPITIAVMNHDDQELDVVLDVLLQPSEADDTLNTISFGEEISTGLLRGVAFGKLSPGASVSKTLHLVSTGSIGDRILDMSLQTRSTASVPSDASEHLGEADAEDLTELLRTFTIPTVRALAAVQEVVYRRATGPRIGLADLRAFEDDFWDDGQGGEAEVSSVFECAGPWQLEIEGVELKRKEDEQARILHVSVDGVGEDEYPIECLPGDQYSAWTSISISPTELPLLKPVPSLGEYVVKWRRVGTDGEKGPASTSTFALPALNPPLDGLVALLDVAPIARLHQEFPVTLTVRNNHPTRTASVRVYVDPSPDDGFIVAGMRAGRVPMLLPESEETIRWNLIPIECGKIVLPRMRVLDLRKSAPSAEHPEGTEQVGVNVKIIDARTEVKEEPQINNVSQDGEATPVVPAKAEDVLGILATVLVVP</sequence>
<dbReference type="STRING" id="1314674.A0A0D7BHB1"/>
<dbReference type="InterPro" id="IPR011990">
    <property type="entry name" value="TPR-like_helical_dom_sf"/>
</dbReference>
<dbReference type="InterPro" id="IPR012880">
    <property type="entry name" value="Gryzun"/>
</dbReference>
<protein>
    <recommendedName>
        <fullName evidence="5">Trafficking protein particle complex subunit 11</fullName>
    </recommendedName>
</protein>
<gene>
    <name evidence="3" type="ORF">CYLTODRAFT_372663</name>
</gene>
<evidence type="ECO:0000259" key="1">
    <source>
        <dbReference type="Pfam" id="PF07919"/>
    </source>
</evidence>
<evidence type="ECO:0000259" key="2">
    <source>
        <dbReference type="Pfam" id="PF11817"/>
    </source>
</evidence>
<dbReference type="EMBL" id="KN880483">
    <property type="protein sequence ID" value="KIY69509.1"/>
    <property type="molecule type" value="Genomic_DNA"/>
</dbReference>
<dbReference type="PANTHER" id="PTHR14374">
    <property type="entry name" value="FOIE GRAS"/>
    <property type="match status" value="1"/>
</dbReference>
<evidence type="ECO:0008006" key="5">
    <source>
        <dbReference type="Google" id="ProtNLM"/>
    </source>
</evidence>
<organism evidence="3 4">
    <name type="scientific">Cylindrobasidium torrendii FP15055 ss-10</name>
    <dbReference type="NCBI Taxonomy" id="1314674"/>
    <lineage>
        <taxon>Eukaryota</taxon>
        <taxon>Fungi</taxon>
        <taxon>Dikarya</taxon>
        <taxon>Basidiomycota</taxon>
        <taxon>Agaricomycotina</taxon>
        <taxon>Agaricomycetes</taxon>
        <taxon>Agaricomycetidae</taxon>
        <taxon>Agaricales</taxon>
        <taxon>Marasmiineae</taxon>
        <taxon>Physalacriaceae</taxon>
        <taxon>Cylindrobasidium</taxon>
    </lineage>
</organism>
<dbReference type="PANTHER" id="PTHR14374:SF0">
    <property type="entry name" value="TRAFFICKING PROTEIN PARTICLE COMPLEX SUBUNIT 11"/>
    <property type="match status" value="1"/>
</dbReference>
<dbReference type="OrthoDB" id="6278596at2759"/>
<evidence type="ECO:0000313" key="4">
    <source>
        <dbReference type="Proteomes" id="UP000054007"/>
    </source>
</evidence>